<feature type="compositionally biased region" description="Basic and acidic residues" evidence="1">
    <location>
        <begin position="39"/>
        <end position="52"/>
    </location>
</feature>
<organism evidence="2 3">
    <name type="scientific">Pristionchus pacificus</name>
    <name type="common">Parasitic nematode worm</name>
    <dbReference type="NCBI Taxonomy" id="54126"/>
    <lineage>
        <taxon>Eukaryota</taxon>
        <taxon>Metazoa</taxon>
        <taxon>Ecdysozoa</taxon>
        <taxon>Nematoda</taxon>
        <taxon>Chromadorea</taxon>
        <taxon>Rhabditida</taxon>
        <taxon>Rhabditina</taxon>
        <taxon>Diplogasteromorpha</taxon>
        <taxon>Diplogasteroidea</taxon>
        <taxon>Neodiplogasteridae</taxon>
        <taxon>Pristionchus</taxon>
    </lineage>
</organism>
<dbReference type="Proteomes" id="UP000005239">
    <property type="component" value="Unassembled WGS sequence"/>
</dbReference>
<accession>A0A8R1U7Z1</accession>
<evidence type="ECO:0000256" key="1">
    <source>
        <dbReference type="SAM" id="MobiDB-lite"/>
    </source>
</evidence>
<feature type="compositionally biased region" description="Low complexity" evidence="1">
    <location>
        <begin position="18"/>
        <end position="38"/>
    </location>
</feature>
<proteinExistence type="predicted"/>
<reference evidence="2" key="2">
    <citation type="submission" date="2022-06" db="UniProtKB">
        <authorList>
            <consortium name="EnsemblMetazoa"/>
        </authorList>
    </citation>
    <scope>IDENTIFICATION</scope>
    <source>
        <strain evidence="2">PS312</strain>
    </source>
</reference>
<protein>
    <submittedName>
        <fullName evidence="2">Uncharacterized protein</fullName>
    </submittedName>
</protein>
<gene>
    <name evidence="2" type="primary">WBGene00100310</name>
</gene>
<reference evidence="3" key="1">
    <citation type="journal article" date="2008" name="Nat. Genet.">
        <title>The Pristionchus pacificus genome provides a unique perspective on nematode lifestyle and parasitism.</title>
        <authorList>
            <person name="Dieterich C."/>
            <person name="Clifton S.W."/>
            <person name="Schuster L.N."/>
            <person name="Chinwalla A."/>
            <person name="Delehaunty K."/>
            <person name="Dinkelacker I."/>
            <person name="Fulton L."/>
            <person name="Fulton R."/>
            <person name="Godfrey J."/>
            <person name="Minx P."/>
            <person name="Mitreva M."/>
            <person name="Roeseler W."/>
            <person name="Tian H."/>
            <person name="Witte H."/>
            <person name="Yang S.P."/>
            <person name="Wilson R.K."/>
            <person name="Sommer R.J."/>
        </authorList>
    </citation>
    <scope>NUCLEOTIDE SEQUENCE [LARGE SCALE GENOMIC DNA]</scope>
    <source>
        <strain evidence="3">PS312</strain>
    </source>
</reference>
<sequence length="191" mass="21449">MDIFTRAAQFVTLGGGASTSRPSTSSPAATAAPPASRAAPEEKSKEPAKASEDQTGIYITAKMMLDRAYRYNFDSRLRHVYFDLKHKDDATIIAGNVSARRILEAAYKHEVVDYNQYQELSGKDDEEIEKQLEHKGIRRENVCPQANALTRRDATIYGLICGQLMLRQRAKERENGNEIECPNCITMHILQ</sequence>
<dbReference type="AlphaFoldDB" id="A0A2A6BKW2"/>
<feature type="region of interest" description="Disordered" evidence="1">
    <location>
        <begin position="14"/>
        <end position="53"/>
    </location>
</feature>
<name>A0A2A6BKW2_PRIPA</name>
<keyword evidence="3" id="KW-1185">Reference proteome</keyword>
<evidence type="ECO:0000313" key="3">
    <source>
        <dbReference type="Proteomes" id="UP000005239"/>
    </source>
</evidence>
<evidence type="ECO:0000313" key="2">
    <source>
        <dbReference type="EnsemblMetazoa" id="PPA10756.1"/>
    </source>
</evidence>
<dbReference type="EnsemblMetazoa" id="PPA10756.1">
    <property type="protein sequence ID" value="PPA10756.1"/>
    <property type="gene ID" value="WBGene00100310"/>
</dbReference>
<accession>A0A2A6BKW2</accession>